<dbReference type="EMBL" id="SGXE01000001">
    <property type="protein sequence ID" value="RZT00320.1"/>
    <property type="molecule type" value="Genomic_DNA"/>
</dbReference>
<reference evidence="2 3" key="1">
    <citation type="submission" date="2019-02" db="EMBL/GenBank/DDBJ databases">
        <title>Genomic Encyclopedia of Type Strains, Phase IV (KMG-IV): sequencing the most valuable type-strain genomes for metagenomic binning, comparative biology and taxonomic classification.</title>
        <authorList>
            <person name="Goeker M."/>
        </authorList>
    </citation>
    <scope>NUCLEOTIDE SEQUENCE [LARGE SCALE GENOMIC DNA]</scope>
    <source>
        <strain evidence="2 3">DSM 17196</strain>
    </source>
</reference>
<dbReference type="OrthoDB" id="25394at2"/>
<name>A0A4V2F7M3_9FLAO</name>
<dbReference type="SUPFAM" id="SSF88697">
    <property type="entry name" value="PUA domain-like"/>
    <property type="match status" value="1"/>
</dbReference>
<dbReference type="InterPro" id="IPR046336">
    <property type="entry name" value="Lon_prtase_N_sf"/>
</dbReference>
<dbReference type="Proteomes" id="UP000292262">
    <property type="component" value="Unassembled WGS sequence"/>
</dbReference>
<evidence type="ECO:0000259" key="1">
    <source>
        <dbReference type="SMART" id="SM00464"/>
    </source>
</evidence>
<gene>
    <name evidence="2" type="ORF">EV197_1556</name>
</gene>
<protein>
    <recommendedName>
        <fullName evidence="1">Lon N-terminal domain-containing protein</fullName>
    </recommendedName>
</protein>
<keyword evidence="3" id="KW-1185">Reference proteome</keyword>
<dbReference type="Gene3D" id="2.30.130.40">
    <property type="entry name" value="LON domain-like"/>
    <property type="match status" value="1"/>
</dbReference>
<organism evidence="2 3">
    <name type="scientific">Aquimarina brevivitae</name>
    <dbReference type="NCBI Taxonomy" id="323412"/>
    <lineage>
        <taxon>Bacteria</taxon>
        <taxon>Pseudomonadati</taxon>
        <taxon>Bacteroidota</taxon>
        <taxon>Flavobacteriia</taxon>
        <taxon>Flavobacteriales</taxon>
        <taxon>Flavobacteriaceae</taxon>
        <taxon>Aquimarina</taxon>
    </lineage>
</organism>
<feature type="domain" description="Lon N-terminal" evidence="1">
    <location>
        <begin position="1"/>
        <end position="177"/>
    </location>
</feature>
<evidence type="ECO:0000313" key="2">
    <source>
        <dbReference type="EMBL" id="RZT00320.1"/>
    </source>
</evidence>
<dbReference type="Pfam" id="PF02190">
    <property type="entry name" value="LON_substr_bdg"/>
    <property type="match status" value="1"/>
</dbReference>
<dbReference type="AlphaFoldDB" id="A0A4V2F7M3"/>
<evidence type="ECO:0000313" key="3">
    <source>
        <dbReference type="Proteomes" id="UP000292262"/>
    </source>
</evidence>
<comment type="caution">
    <text evidence="2">The sequence shown here is derived from an EMBL/GenBank/DDBJ whole genome shotgun (WGS) entry which is preliminary data.</text>
</comment>
<proteinExistence type="predicted"/>
<dbReference type="SMART" id="SM00464">
    <property type="entry name" value="LON"/>
    <property type="match status" value="1"/>
</dbReference>
<dbReference type="InterPro" id="IPR003111">
    <property type="entry name" value="Lon_prtase_N"/>
</dbReference>
<dbReference type="RefSeq" id="WP_130286100.1">
    <property type="nucleotide sequence ID" value="NZ_SGXE01000001.1"/>
</dbReference>
<sequence>MLPLFPLQLVVYPKEELALHIFEDRYKQLIFDCNDKGIHFGIPTFLNKRLDYGTEVYLDKVVKEYPDGKCDIICKGIRVFQIVDFHHQYPNKGYAGAEVNFFEDDLVTDLDLQEELLNYIAKLYVELAIEKPPIFKRPVLSYQVAHKIGLSFEQEYHLLKIRNEKERLAYLIGHLKGTIPVVKEMNRAKKVIQMNGHFKNLDPLDLKDFKI</sequence>
<accession>A0A4V2F7M3</accession>
<dbReference type="InterPro" id="IPR015947">
    <property type="entry name" value="PUA-like_sf"/>
</dbReference>